<feature type="domain" description="Chitin-binding type-2" evidence="3">
    <location>
        <begin position="817"/>
        <end position="880"/>
    </location>
</feature>
<dbReference type="Pfam" id="PF01607">
    <property type="entry name" value="CBM_14"/>
    <property type="match status" value="2"/>
</dbReference>
<dbReference type="STRING" id="568069.A0A1J1I9M9"/>
<name>A0A1J1I9M9_9DIPT</name>
<dbReference type="GO" id="GO:0005576">
    <property type="term" value="C:extracellular region"/>
    <property type="evidence" value="ECO:0007669"/>
    <property type="project" value="InterPro"/>
</dbReference>
<evidence type="ECO:0000256" key="2">
    <source>
        <dbReference type="SAM" id="SignalP"/>
    </source>
</evidence>
<feature type="signal peptide" evidence="2">
    <location>
        <begin position="1"/>
        <end position="24"/>
    </location>
</feature>
<evidence type="ECO:0000256" key="1">
    <source>
        <dbReference type="SAM" id="MobiDB-lite"/>
    </source>
</evidence>
<organism evidence="4 5">
    <name type="scientific">Clunio marinus</name>
    <dbReference type="NCBI Taxonomy" id="568069"/>
    <lineage>
        <taxon>Eukaryota</taxon>
        <taxon>Metazoa</taxon>
        <taxon>Ecdysozoa</taxon>
        <taxon>Arthropoda</taxon>
        <taxon>Hexapoda</taxon>
        <taxon>Insecta</taxon>
        <taxon>Pterygota</taxon>
        <taxon>Neoptera</taxon>
        <taxon>Endopterygota</taxon>
        <taxon>Diptera</taxon>
        <taxon>Nematocera</taxon>
        <taxon>Chironomoidea</taxon>
        <taxon>Chironomidae</taxon>
        <taxon>Clunio</taxon>
    </lineage>
</organism>
<dbReference type="InterPro" id="IPR052976">
    <property type="entry name" value="Scoloptoxin-like"/>
</dbReference>
<dbReference type="GO" id="GO:0008061">
    <property type="term" value="F:chitin binding"/>
    <property type="evidence" value="ECO:0007669"/>
    <property type="project" value="InterPro"/>
</dbReference>
<protein>
    <submittedName>
        <fullName evidence="4">CLUMA_CG010314, isoform A</fullName>
    </submittedName>
</protein>
<dbReference type="PANTHER" id="PTHR22933:SF32">
    <property type="entry name" value="MIND THE GAP, ISOFORM E"/>
    <property type="match status" value="1"/>
</dbReference>
<dbReference type="SUPFAM" id="SSF57625">
    <property type="entry name" value="Invertebrate chitin-binding proteins"/>
    <property type="match status" value="2"/>
</dbReference>
<accession>A0A1J1I9M9</accession>
<dbReference type="InterPro" id="IPR002557">
    <property type="entry name" value="Chitin-bd_dom"/>
</dbReference>
<feature type="chain" id="PRO_5013312160" evidence="2">
    <location>
        <begin position="25"/>
        <end position="938"/>
    </location>
</feature>
<dbReference type="PROSITE" id="PS50940">
    <property type="entry name" value="CHIT_BIND_II"/>
    <property type="match status" value="2"/>
</dbReference>
<feature type="domain" description="Chitin-binding type-2" evidence="3">
    <location>
        <begin position="383"/>
        <end position="446"/>
    </location>
</feature>
<evidence type="ECO:0000313" key="4">
    <source>
        <dbReference type="EMBL" id="CRK96952.1"/>
    </source>
</evidence>
<sequence length="938" mass="105035">MKYITINFVLLLLFFISKINQIQCLCVLESDFGFSINCNFKKSGLFRVRNLGGLKAHFGLGFSLGDELGFPESLGNVEANKKRSLDVRMGNNAIGVLPAAQMPVTSIRMRPQATISPSHYMQIQTMIPRPAMSAPKLYKKQPLMTEASSLPLGVPRFKTIPKGMLKVKEDLYKHQITSPALPKYNDQRQLSGANRFLKAMATTGVQTSGERVSVIYSAPVPEFQALPSSIVTAQIVEPTKVEYHPKEEKLPEVDLKGHTVEELAAVAKVSVDVIKAAIKLRQQQMALEKKIYANFPKQQTFKKPTTPQSSQVVEFQWPEKVVSYSTTAEPSTTRYIPKKKVTKKPIIKNGHKVMNAPKEFYPVGYEKNFDDSFKSRIDFPATSFHCGDQKHFPGLYGDQDLGCMVFHVCAITDDGLVMKSFLCPESTLFDQTILKCNWWFYTDCKDSKSLYDSNLPVSKSYQLMKSLSYFNKHYKSSTNSTSTELPEKSDEDNNNNIQEAETPKFYSVANVGDELGFPESLGNVEGSRRRALNLRTGGNTLGVLPGAKMPVKKAVPKLHQSRPQAVTTSHQMIQMQTMVPRPMVSTPQGFRKPNQMTEATSLPLGVPAFKPIPRDTINVSGSTTKMTSTGIAEQETYDNNQKSYRSVPSFSSKQTQHSRISFGQEHRVGNEIQQPIAQPLVQTFENEELPQVDLKGHTVEELATAANVSVEVIQTAIKMRQQQMLLEKRNYANTFNQRNDGSHATIQTTPTTIIRTTPTTTTARTTTTRYVPKTKVTRRRIAGGHKVMNAPKEYYPVGYDKNFDDNFKSKVDLPATTFHCGDQKHFPGLYADEDLGCMVFHVCALTDDGLIMKSFLCPESTLFDQTILKCNWWFYTDCKSSKSLYDSNLPVSKSYQLMKSLAFFNSNYKKPGNGTADAIDNGIDVEALSNSFSSKRNL</sequence>
<gene>
    <name evidence="4" type="primary">putative AGAP001597-PB</name>
    <name evidence="4" type="ORF">CLUMA_CG010314</name>
</gene>
<feature type="region of interest" description="Disordered" evidence="1">
    <location>
        <begin position="477"/>
        <end position="496"/>
    </location>
</feature>
<dbReference type="SMART" id="SM00494">
    <property type="entry name" value="ChtBD2"/>
    <property type="match status" value="2"/>
</dbReference>
<keyword evidence="5" id="KW-1185">Reference proteome</keyword>
<dbReference type="AlphaFoldDB" id="A0A1J1I9M9"/>
<keyword evidence="2" id="KW-0732">Signal</keyword>
<reference evidence="4 5" key="1">
    <citation type="submission" date="2015-04" db="EMBL/GenBank/DDBJ databases">
        <authorList>
            <person name="Syromyatnikov M.Y."/>
            <person name="Popov V.N."/>
        </authorList>
    </citation>
    <scope>NUCLEOTIDE SEQUENCE [LARGE SCALE GENOMIC DNA]</scope>
</reference>
<dbReference type="InterPro" id="IPR036508">
    <property type="entry name" value="Chitin-bd_dom_sf"/>
</dbReference>
<evidence type="ECO:0000313" key="5">
    <source>
        <dbReference type="Proteomes" id="UP000183832"/>
    </source>
</evidence>
<dbReference type="Proteomes" id="UP000183832">
    <property type="component" value="Unassembled WGS sequence"/>
</dbReference>
<dbReference type="EMBL" id="CVRI01000045">
    <property type="protein sequence ID" value="CRK96952.1"/>
    <property type="molecule type" value="Genomic_DNA"/>
</dbReference>
<proteinExistence type="predicted"/>
<dbReference type="PANTHER" id="PTHR22933">
    <property type="entry name" value="FI18007P1-RELATED"/>
    <property type="match status" value="1"/>
</dbReference>
<evidence type="ECO:0000259" key="3">
    <source>
        <dbReference type="PROSITE" id="PS50940"/>
    </source>
</evidence>
<dbReference type="OrthoDB" id="6505219at2759"/>